<sequence length="500" mass="55635">MKIISKNSAALVLLPAAATAFVTPNSGRSMASLSTSTNGSASILSPTSLIASTMENPVVADDTQDKIVIKKPSRTSLDVRIHGEWYDLTGWRKAHPAGEHWIDWYDGRDATEVMDGFHSDKGRQMVKRLPKTKPEKKALLEATVVPDSDTQIAFRKLRDELEKDGWWKRDPKHEYKLLGMWGSLVAVGAVLAKSHPIVSSALLGLSMTAAGWLGHDYIHGVDPFANKLRNFAAVAAGLLPVWWSDKHNKHHALTNEQGVDEDIATDPFLFQWAPSPENDHWIRKIQHLIFYVPFSFLFALWRVDSVKVAISSVREKRPGSKPGLYSLIAHYALLFALFPVKVWVPAIFMSGLVSALIVTPTHQSEEIFDEYQPDWVTAQFQSTRNAVATNPFSEWLWGGMQYQLEHHLFPSMPRMHYPKLRPLLQKFAKENNIPGGYRESGEFEILKMNWDLYRRVAKADPVPGAPSSRGKIGQQGGILESANSPAAAQMRASQAGGAAA</sequence>
<keyword evidence="2" id="KW-0732">Signal</keyword>
<protein>
    <recommendedName>
        <fullName evidence="7">Cytochrome b5 heme-binding domain-containing protein</fullName>
    </recommendedName>
</protein>
<accession>A0A6U9VLG1</accession>
<dbReference type="GO" id="GO:0042759">
    <property type="term" value="P:long-chain fatty acid biosynthetic process"/>
    <property type="evidence" value="ECO:0007669"/>
    <property type="project" value="UniProtKB-ARBA"/>
</dbReference>
<dbReference type="PANTHER" id="PTHR19353">
    <property type="entry name" value="FATTY ACID DESATURASE 2"/>
    <property type="match status" value="1"/>
</dbReference>
<dbReference type="GO" id="GO:0006636">
    <property type="term" value="P:unsaturated fatty acid biosynthetic process"/>
    <property type="evidence" value="ECO:0007669"/>
    <property type="project" value="UniProtKB-ARBA"/>
</dbReference>
<dbReference type="InterPro" id="IPR012171">
    <property type="entry name" value="Fatty_acid_desaturase"/>
</dbReference>
<dbReference type="EMBL" id="HBIX01001460">
    <property type="protein sequence ID" value="CAE0708361.1"/>
    <property type="molecule type" value="Transcribed_RNA"/>
</dbReference>
<dbReference type="InterPro" id="IPR005804">
    <property type="entry name" value="FA_desaturase_dom"/>
</dbReference>
<feature type="signal peptide" evidence="2">
    <location>
        <begin position="1"/>
        <end position="20"/>
    </location>
</feature>
<feature type="domain" description="Cytochrome b5 heme-binding" evidence="3">
    <location>
        <begin position="79"/>
        <end position="128"/>
    </location>
</feature>
<dbReference type="EMBL" id="HBIX01001462">
    <property type="protein sequence ID" value="CAE0708363.1"/>
    <property type="molecule type" value="Transcribed_RNA"/>
</dbReference>
<dbReference type="GO" id="GO:0016717">
    <property type="term" value="F:oxidoreductase activity, acting on paired donors, with oxidation of a pair of donors resulting in the reduction of molecular oxygen to two molecules of water"/>
    <property type="evidence" value="ECO:0007669"/>
    <property type="project" value="TreeGrafter"/>
</dbReference>
<proteinExistence type="predicted"/>
<feature type="region of interest" description="Disordered" evidence="1">
    <location>
        <begin position="460"/>
        <end position="500"/>
    </location>
</feature>
<evidence type="ECO:0008006" key="7">
    <source>
        <dbReference type="Google" id="ProtNLM"/>
    </source>
</evidence>
<feature type="domain" description="Fatty acid desaturase" evidence="4">
    <location>
        <begin position="198"/>
        <end position="433"/>
    </location>
</feature>
<feature type="chain" id="PRO_5036192467" description="Cytochrome b5 heme-binding domain-containing protein" evidence="2">
    <location>
        <begin position="21"/>
        <end position="500"/>
    </location>
</feature>
<dbReference type="GO" id="GO:0016020">
    <property type="term" value="C:membrane"/>
    <property type="evidence" value="ECO:0007669"/>
    <property type="project" value="TreeGrafter"/>
</dbReference>
<name>A0A6U9VLG1_9STRA</name>
<evidence type="ECO:0000259" key="4">
    <source>
        <dbReference type="Pfam" id="PF00487"/>
    </source>
</evidence>
<dbReference type="SUPFAM" id="SSF55856">
    <property type="entry name" value="Cytochrome b5-like heme/steroid binding domain"/>
    <property type="match status" value="1"/>
</dbReference>
<evidence type="ECO:0000313" key="6">
    <source>
        <dbReference type="EMBL" id="CAE0708363.1"/>
    </source>
</evidence>
<dbReference type="InterPro" id="IPR001199">
    <property type="entry name" value="Cyt_B5-like_heme/steroid-bd"/>
</dbReference>
<evidence type="ECO:0000256" key="1">
    <source>
        <dbReference type="SAM" id="MobiDB-lite"/>
    </source>
</evidence>
<dbReference type="Pfam" id="PF00173">
    <property type="entry name" value="Cyt-b5"/>
    <property type="match status" value="1"/>
</dbReference>
<dbReference type="InterPro" id="IPR036400">
    <property type="entry name" value="Cyt_B5-like_heme/steroid_sf"/>
</dbReference>
<dbReference type="AlphaFoldDB" id="A0A6U9VLG1"/>
<dbReference type="CDD" id="cd03506">
    <property type="entry name" value="Delta6-FADS-like"/>
    <property type="match status" value="1"/>
</dbReference>
<evidence type="ECO:0000313" key="5">
    <source>
        <dbReference type="EMBL" id="CAE0708361.1"/>
    </source>
</evidence>
<dbReference type="Pfam" id="PF00487">
    <property type="entry name" value="FA_desaturase"/>
    <property type="match status" value="1"/>
</dbReference>
<evidence type="ECO:0000256" key="2">
    <source>
        <dbReference type="SAM" id="SignalP"/>
    </source>
</evidence>
<dbReference type="PANTHER" id="PTHR19353:SF19">
    <property type="entry name" value="DELTA(5) FATTY ACID DESATURASE C-RELATED"/>
    <property type="match status" value="1"/>
</dbReference>
<organism evidence="5">
    <name type="scientific">Pseudo-nitzschia australis</name>
    <dbReference type="NCBI Taxonomy" id="44445"/>
    <lineage>
        <taxon>Eukaryota</taxon>
        <taxon>Sar</taxon>
        <taxon>Stramenopiles</taxon>
        <taxon>Ochrophyta</taxon>
        <taxon>Bacillariophyta</taxon>
        <taxon>Bacillariophyceae</taxon>
        <taxon>Bacillariophycidae</taxon>
        <taxon>Bacillariales</taxon>
        <taxon>Bacillariaceae</taxon>
        <taxon>Pseudo-nitzschia</taxon>
    </lineage>
</organism>
<dbReference type="Gene3D" id="3.10.120.10">
    <property type="entry name" value="Cytochrome b5-like heme/steroid binding domain"/>
    <property type="match status" value="1"/>
</dbReference>
<gene>
    <name evidence="5" type="ORF">PAUS00366_LOCUS1081</name>
    <name evidence="6" type="ORF">PAUS00366_LOCUS1083</name>
</gene>
<evidence type="ECO:0000259" key="3">
    <source>
        <dbReference type="Pfam" id="PF00173"/>
    </source>
</evidence>
<reference evidence="5" key="1">
    <citation type="submission" date="2021-01" db="EMBL/GenBank/DDBJ databases">
        <authorList>
            <person name="Corre E."/>
            <person name="Pelletier E."/>
            <person name="Niang G."/>
            <person name="Scheremetjew M."/>
            <person name="Finn R."/>
            <person name="Kale V."/>
            <person name="Holt S."/>
            <person name="Cochrane G."/>
            <person name="Meng A."/>
            <person name="Brown T."/>
            <person name="Cohen L."/>
        </authorList>
    </citation>
    <scope>NUCLEOTIDE SEQUENCE</scope>
    <source>
        <strain evidence="5">10249 10 AB</strain>
    </source>
</reference>